<keyword evidence="1 5" id="KW-0808">Transferase</keyword>
<dbReference type="Pfam" id="PF13302">
    <property type="entry name" value="Acetyltransf_3"/>
    <property type="match status" value="1"/>
</dbReference>
<dbReference type="AlphaFoldDB" id="A0A511DFD0"/>
<dbReference type="InterPro" id="IPR000182">
    <property type="entry name" value="GNAT_dom"/>
</dbReference>
<dbReference type="PROSITE" id="PS51186">
    <property type="entry name" value="GNAT"/>
    <property type="match status" value="1"/>
</dbReference>
<evidence type="ECO:0000313" key="6">
    <source>
        <dbReference type="Proteomes" id="UP000321685"/>
    </source>
</evidence>
<accession>A0A511DFD0</accession>
<keyword evidence="6" id="KW-1185">Reference proteome</keyword>
<evidence type="ECO:0000256" key="3">
    <source>
        <dbReference type="ARBA" id="ARBA00038502"/>
    </source>
</evidence>
<dbReference type="PANTHER" id="PTHR43792">
    <property type="entry name" value="GNAT FAMILY, PUTATIVE (AFU_ORTHOLOGUE AFUA_3G00765)-RELATED-RELATED"/>
    <property type="match status" value="1"/>
</dbReference>
<organism evidence="5 6">
    <name type="scientific">Pseudonocardia sulfidoxydans NBRC 16205</name>
    <dbReference type="NCBI Taxonomy" id="1223511"/>
    <lineage>
        <taxon>Bacteria</taxon>
        <taxon>Bacillati</taxon>
        <taxon>Actinomycetota</taxon>
        <taxon>Actinomycetes</taxon>
        <taxon>Pseudonocardiales</taxon>
        <taxon>Pseudonocardiaceae</taxon>
        <taxon>Pseudonocardia</taxon>
    </lineage>
</organism>
<dbReference type="InterPro" id="IPR051531">
    <property type="entry name" value="N-acetyltransferase"/>
</dbReference>
<dbReference type="OrthoDB" id="5242221at2"/>
<dbReference type="Gene3D" id="3.40.630.30">
    <property type="match status" value="1"/>
</dbReference>
<proteinExistence type="inferred from homology"/>
<comment type="similarity">
    <text evidence="3">Belongs to the acetyltransferase family. RimJ subfamily.</text>
</comment>
<dbReference type="GO" id="GO:0008999">
    <property type="term" value="F:protein-N-terminal-alanine acetyltransferase activity"/>
    <property type="evidence" value="ECO:0007669"/>
    <property type="project" value="TreeGrafter"/>
</dbReference>
<dbReference type="SUPFAM" id="SSF55729">
    <property type="entry name" value="Acyl-CoA N-acyltransferases (Nat)"/>
    <property type="match status" value="1"/>
</dbReference>
<sequence>MSHAVPERLGRHPGWPARTGGLRTAAGVVALRPVRLRDATTWSAIRIRDEAHLAPWEPSAPGSWAQRHSAAEWPARWMLLRSAARRGAALPFAITVDDRLAGQVMIGNVVREPLLSAYVGYWCDAAVTGKGVTTAAVALALDHCFDAVGLHRVEATVRPENVASLRVLAKLGFRHEGLFRRYLDVDGDWRDHLCFALTVEDVPAGGVAAALVRHGLAHTVDHEA</sequence>
<evidence type="ECO:0000313" key="5">
    <source>
        <dbReference type="EMBL" id="GEL23496.1"/>
    </source>
</evidence>
<evidence type="ECO:0000259" key="4">
    <source>
        <dbReference type="PROSITE" id="PS51186"/>
    </source>
</evidence>
<name>A0A511DFD0_9PSEU</name>
<reference evidence="5 6" key="1">
    <citation type="submission" date="2019-07" db="EMBL/GenBank/DDBJ databases">
        <title>Whole genome shotgun sequence of Pseudonocardia sulfidoxydans NBRC 16205.</title>
        <authorList>
            <person name="Hosoyama A."/>
            <person name="Uohara A."/>
            <person name="Ohji S."/>
            <person name="Ichikawa N."/>
        </authorList>
    </citation>
    <scope>NUCLEOTIDE SEQUENCE [LARGE SCALE GENOMIC DNA]</scope>
    <source>
        <strain evidence="5 6">NBRC 16205</strain>
    </source>
</reference>
<feature type="domain" description="N-acetyltransferase" evidence="4">
    <location>
        <begin position="34"/>
        <end position="200"/>
    </location>
</feature>
<keyword evidence="2" id="KW-0012">Acyltransferase</keyword>
<evidence type="ECO:0000256" key="1">
    <source>
        <dbReference type="ARBA" id="ARBA00022679"/>
    </source>
</evidence>
<dbReference type="InterPro" id="IPR016181">
    <property type="entry name" value="Acyl_CoA_acyltransferase"/>
</dbReference>
<dbReference type="RefSeq" id="WP_147106702.1">
    <property type="nucleotide sequence ID" value="NZ_BJVJ01000020.1"/>
</dbReference>
<evidence type="ECO:0000256" key="2">
    <source>
        <dbReference type="ARBA" id="ARBA00023315"/>
    </source>
</evidence>
<gene>
    <name evidence="5" type="primary">rimJ</name>
    <name evidence="5" type="ORF">PSU4_24500</name>
</gene>
<dbReference type="PANTHER" id="PTHR43792:SF8">
    <property type="entry name" value="[RIBOSOMAL PROTEIN US5]-ALANINE N-ACETYLTRANSFERASE"/>
    <property type="match status" value="1"/>
</dbReference>
<dbReference type="Proteomes" id="UP000321685">
    <property type="component" value="Unassembled WGS sequence"/>
</dbReference>
<dbReference type="GO" id="GO:0005737">
    <property type="term" value="C:cytoplasm"/>
    <property type="evidence" value="ECO:0007669"/>
    <property type="project" value="TreeGrafter"/>
</dbReference>
<protein>
    <submittedName>
        <fullName evidence="5">Ribosomal-protein-alanine N-acetyltransferase</fullName>
    </submittedName>
</protein>
<comment type="caution">
    <text evidence="5">The sequence shown here is derived from an EMBL/GenBank/DDBJ whole genome shotgun (WGS) entry which is preliminary data.</text>
</comment>
<dbReference type="EMBL" id="BJVJ01000020">
    <property type="protein sequence ID" value="GEL23496.1"/>
    <property type="molecule type" value="Genomic_DNA"/>
</dbReference>